<proteinExistence type="inferred from homology"/>
<accession>A0A4S3L0J5</accession>
<keyword evidence="3 7" id="KW-0288">FMN</keyword>
<evidence type="ECO:0000256" key="1">
    <source>
        <dbReference type="ARBA" id="ARBA00001917"/>
    </source>
</evidence>
<dbReference type="PIRSF" id="PIRSF000138">
    <property type="entry name" value="Al-hdrx_acd_dh"/>
    <property type="match status" value="1"/>
</dbReference>
<keyword evidence="10" id="KW-1185">Reference proteome</keyword>
<evidence type="ECO:0000313" key="9">
    <source>
        <dbReference type="EMBL" id="TCS99728.1"/>
    </source>
</evidence>
<feature type="binding site" evidence="7">
    <location>
        <position position="118"/>
    </location>
    <ligand>
        <name>FMN</name>
        <dbReference type="ChEBI" id="CHEBI:58210"/>
    </ligand>
</feature>
<organism evidence="9 10">
    <name type="scientific">Pseudofulvimonas gallinarii</name>
    <dbReference type="NCBI Taxonomy" id="634155"/>
    <lineage>
        <taxon>Bacteria</taxon>
        <taxon>Pseudomonadati</taxon>
        <taxon>Pseudomonadota</taxon>
        <taxon>Gammaproteobacteria</taxon>
        <taxon>Lysobacterales</taxon>
        <taxon>Rhodanobacteraceae</taxon>
        <taxon>Pseudofulvimonas</taxon>
    </lineage>
</organism>
<comment type="similarity">
    <text evidence="5">Belongs to the FMN-dependent alpha-hydroxy acid dehydrogenase family.</text>
</comment>
<feature type="binding site" evidence="7">
    <location>
        <position position="242"/>
    </location>
    <ligand>
        <name>FMN</name>
        <dbReference type="ChEBI" id="CHEBI:58210"/>
    </ligand>
</feature>
<dbReference type="RefSeq" id="WP_123522326.1">
    <property type="nucleotide sequence ID" value="NZ_JBHLWF010000028.1"/>
</dbReference>
<feature type="binding site" evidence="7">
    <location>
        <position position="266"/>
    </location>
    <ligand>
        <name>glyoxylate</name>
        <dbReference type="ChEBI" id="CHEBI:36655"/>
    </ligand>
</feature>
<feature type="binding site" evidence="7">
    <location>
        <position position="176"/>
    </location>
    <ligand>
        <name>glyoxylate</name>
        <dbReference type="ChEBI" id="CHEBI:36655"/>
    </ligand>
</feature>
<evidence type="ECO:0000313" key="10">
    <source>
        <dbReference type="Proteomes" id="UP000294599"/>
    </source>
</evidence>
<sequence>MNAPLPPLTRIPAEIVAAADYLPHAQARVSEATWAWLCGGTGDEQTLRDNIDAFSRIRLHARPLADLRDGHTTLELLGQPLVHPIIVAPVAYQRLLHPDGERATALGASALRAPMVLSHHASMRLEDVAAIAQSPLWLQIYLEGDRGQTRALLQRAQAAGVRVIVVTVDTPVAGVRNREQRAGFMLPPQVTAVNLPEGSVSAGVTARPGESPVFASEMVPRMPTWADLEWLRGETRLPLVVKGILHPDDALRAAKLGVDAIVVSNHGGRALDGVPASIDALPAIADRVALPLLLDGGIRRGGDILKALAMGARAVLVGRSCMAGLAAAGAVGVAHVLHILRTELEMAMVLAGCRDLSAIGREVVWHPASRC</sequence>
<feature type="active site" description="Proton acceptor" evidence="6">
    <location>
        <position position="266"/>
    </location>
</feature>
<feature type="binding site" evidence="7">
    <location>
        <begin position="295"/>
        <end position="299"/>
    </location>
    <ligand>
        <name>FMN</name>
        <dbReference type="ChEBI" id="CHEBI:58210"/>
    </ligand>
</feature>
<feature type="binding site" evidence="7">
    <location>
        <position position="264"/>
    </location>
    <ligand>
        <name>FMN</name>
        <dbReference type="ChEBI" id="CHEBI:58210"/>
    </ligand>
</feature>
<evidence type="ECO:0000256" key="2">
    <source>
        <dbReference type="ARBA" id="ARBA00022630"/>
    </source>
</evidence>
<evidence type="ECO:0000259" key="8">
    <source>
        <dbReference type="PROSITE" id="PS51349"/>
    </source>
</evidence>
<feature type="binding site" evidence="7">
    <location>
        <position position="269"/>
    </location>
    <ligand>
        <name>glyoxylate</name>
        <dbReference type="ChEBI" id="CHEBI:36655"/>
    </ligand>
</feature>
<evidence type="ECO:0000256" key="6">
    <source>
        <dbReference type="PIRSR" id="PIRSR000138-1"/>
    </source>
</evidence>
<dbReference type="GO" id="GO:0010181">
    <property type="term" value="F:FMN binding"/>
    <property type="evidence" value="ECO:0007669"/>
    <property type="project" value="InterPro"/>
</dbReference>
<dbReference type="SUPFAM" id="SSF51395">
    <property type="entry name" value="FMN-linked oxidoreductases"/>
    <property type="match status" value="1"/>
</dbReference>
<dbReference type="Gene3D" id="3.20.20.70">
    <property type="entry name" value="Aldolase class I"/>
    <property type="match status" value="1"/>
</dbReference>
<dbReference type="Proteomes" id="UP000294599">
    <property type="component" value="Unassembled WGS sequence"/>
</dbReference>
<protein>
    <submittedName>
        <fullName evidence="9">4-hydroxymandelate oxidase</fullName>
    </submittedName>
</protein>
<dbReference type="FunFam" id="3.20.20.70:FF:000029">
    <property type="entry name" value="L-lactate dehydrogenase"/>
    <property type="match status" value="1"/>
</dbReference>
<dbReference type="EMBL" id="SMAF01000005">
    <property type="protein sequence ID" value="TCS99728.1"/>
    <property type="molecule type" value="Genomic_DNA"/>
</dbReference>
<comment type="caution">
    <text evidence="9">The sequence shown here is derived from an EMBL/GenBank/DDBJ whole genome shotgun (WGS) entry which is preliminary data.</text>
</comment>
<feature type="binding site" evidence="7">
    <location>
        <begin position="89"/>
        <end position="91"/>
    </location>
    <ligand>
        <name>FMN</name>
        <dbReference type="ChEBI" id="CHEBI:58210"/>
    </ligand>
</feature>
<feature type="domain" description="FMN hydroxy acid dehydrogenase" evidence="8">
    <location>
        <begin position="10"/>
        <end position="369"/>
    </location>
</feature>
<keyword evidence="2 7" id="KW-0285">Flavoprotein</keyword>
<feature type="binding site" evidence="7">
    <location>
        <position position="141"/>
    </location>
    <ligand>
        <name>glyoxylate</name>
        <dbReference type="ChEBI" id="CHEBI:36655"/>
    </ligand>
</feature>
<dbReference type="PANTHER" id="PTHR10578">
    <property type="entry name" value="S -2-HYDROXY-ACID OXIDASE-RELATED"/>
    <property type="match status" value="1"/>
</dbReference>
<evidence type="ECO:0000256" key="4">
    <source>
        <dbReference type="ARBA" id="ARBA00023002"/>
    </source>
</evidence>
<keyword evidence="4" id="KW-0560">Oxidoreductase</keyword>
<name>A0A4S3L0J5_9GAMM</name>
<evidence type="ECO:0000256" key="3">
    <source>
        <dbReference type="ARBA" id="ARBA00022643"/>
    </source>
</evidence>
<evidence type="ECO:0000256" key="7">
    <source>
        <dbReference type="PIRSR" id="PIRSR000138-2"/>
    </source>
</evidence>
<gene>
    <name evidence="9" type="ORF">EDC25_105164</name>
</gene>
<feature type="binding site" evidence="7">
    <location>
        <position position="139"/>
    </location>
    <ligand>
        <name>FMN</name>
        <dbReference type="ChEBI" id="CHEBI:58210"/>
    </ligand>
</feature>
<dbReference type="Pfam" id="PF01070">
    <property type="entry name" value="FMN_dh"/>
    <property type="match status" value="1"/>
</dbReference>
<dbReference type="AlphaFoldDB" id="A0A4S3L0J5"/>
<dbReference type="InterPro" id="IPR037396">
    <property type="entry name" value="FMN_HAD"/>
</dbReference>
<dbReference type="GO" id="GO:0016614">
    <property type="term" value="F:oxidoreductase activity, acting on CH-OH group of donors"/>
    <property type="evidence" value="ECO:0007669"/>
    <property type="project" value="UniProtKB-ARBA"/>
</dbReference>
<dbReference type="PROSITE" id="PS51349">
    <property type="entry name" value="FMN_HYDROXY_ACID_DH_2"/>
    <property type="match status" value="1"/>
</dbReference>
<reference evidence="9 10" key="1">
    <citation type="submission" date="2019-03" db="EMBL/GenBank/DDBJ databases">
        <title>Genomic Encyclopedia of Type Strains, Phase IV (KMG-IV): sequencing the most valuable type-strain genomes for metagenomic binning, comparative biology and taxonomic classification.</title>
        <authorList>
            <person name="Goeker M."/>
        </authorList>
    </citation>
    <scope>NUCLEOTIDE SEQUENCE [LARGE SCALE GENOMIC DNA]</scope>
    <source>
        <strain evidence="9 10">DSM 21944</strain>
    </source>
</reference>
<dbReference type="InterPro" id="IPR000262">
    <property type="entry name" value="FMN-dep_DH"/>
</dbReference>
<feature type="binding site" evidence="7">
    <location>
        <position position="167"/>
    </location>
    <ligand>
        <name>glyoxylate</name>
        <dbReference type="ChEBI" id="CHEBI:36655"/>
    </ligand>
</feature>
<dbReference type="PANTHER" id="PTHR10578:SF107">
    <property type="entry name" value="2-HYDROXYACID OXIDASE 1"/>
    <property type="match status" value="1"/>
</dbReference>
<feature type="binding site" evidence="7">
    <location>
        <begin position="318"/>
        <end position="319"/>
    </location>
    <ligand>
        <name>FMN</name>
        <dbReference type="ChEBI" id="CHEBI:58210"/>
    </ligand>
</feature>
<dbReference type="InterPro" id="IPR013785">
    <property type="entry name" value="Aldolase_TIM"/>
</dbReference>
<dbReference type="CDD" id="cd02809">
    <property type="entry name" value="alpha_hydroxyacid_oxid_FMN"/>
    <property type="match status" value="1"/>
</dbReference>
<dbReference type="OrthoDB" id="9770452at2"/>
<comment type="cofactor">
    <cofactor evidence="1">
        <name>FMN</name>
        <dbReference type="ChEBI" id="CHEBI:58210"/>
    </cofactor>
</comment>
<evidence type="ECO:0000256" key="5">
    <source>
        <dbReference type="ARBA" id="ARBA00024042"/>
    </source>
</evidence>
<dbReference type="InterPro" id="IPR012133">
    <property type="entry name" value="Alpha-hydoxy_acid_DH_FMN"/>
</dbReference>